<organism evidence="1 2">
    <name type="scientific">Pseudomonas syringae pv. atrofaciens</name>
    <dbReference type="NCBI Taxonomy" id="192087"/>
    <lineage>
        <taxon>Bacteria</taxon>
        <taxon>Pseudomonadati</taxon>
        <taxon>Pseudomonadota</taxon>
        <taxon>Gammaproteobacteria</taxon>
        <taxon>Pseudomonadales</taxon>
        <taxon>Pseudomonadaceae</taxon>
        <taxon>Pseudomonas</taxon>
        <taxon>Pseudomonas syringae</taxon>
    </lineage>
</organism>
<evidence type="ECO:0000313" key="2">
    <source>
        <dbReference type="Proteomes" id="UP000240475"/>
    </source>
</evidence>
<proteinExistence type="predicted"/>
<reference evidence="1 2" key="1">
    <citation type="submission" date="2018-04" db="EMBL/GenBank/DDBJ databases">
        <authorList>
            <person name="Cha J.-S."/>
        </authorList>
    </citation>
    <scope>NUCLEOTIDE SEQUENCE [LARGE SCALE GENOMIC DNA]</scope>
    <source>
        <strain evidence="1 2">LMG5095</strain>
    </source>
</reference>
<protein>
    <submittedName>
        <fullName evidence="1">Uncharacterized protein</fullName>
    </submittedName>
</protein>
<dbReference type="Proteomes" id="UP000240475">
    <property type="component" value="Chromosome"/>
</dbReference>
<dbReference type="AlphaFoldDB" id="A0AAD0MV26"/>
<evidence type="ECO:0000313" key="1">
    <source>
        <dbReference type="EMBL" id="AVX23285.1"/>
    </source>
</evidence>
<accession>A0AAD0MV26</accession>
<gene>
    <name evidence="1" type="ORF">DA456_07670</name>
</gene>
<name>A0AAD0MV26_PSESX</name>
<sequence>MRLTRRPAELPPDQRQDSAVTYVAICVVSAIAPKKRFRLCAVPRSKA</sequence>
<dbReference type="EMBL" id="CP028490">
    <property type="protein sequence ID" value="AVX23285.1"/>
    <property type="molecule type" value="Genomic_DNA"/>
</dbReference>